<evidence type="ECO:0000256" key="2">
    <source>
        <dbReference type="SAM" id="MobiDB-lite"/>
    </source>
</evidence>
<evidence type="ECO:0000313" key="6">
    <source>
        <dbReference type="WBParaSite" id="TMUE_2000010664.1"/>
    </source>
</evidence>
<comment type="similarity">
    <text evidence="1">Belongs to the cytochrome b5 family. MAPR subfamily.</text>
</comment>
<dbReference type="SMART" id="SM01117">
    <property type="entry name" value="Cyt-b5"/>
    <property type="match status" value="1"/>
</dbReference>
<dbReference type="GO" id="GO:0005783">
    <property type="term" value="C:endoplasmic reticulum"/>
    <property type="evidence" value="ECO:0007669"/>
    <property type="project" value="TreeGrafter"/>
</dbReference>
<dbReference type="Pfam" id="PF00173">
    <property type="entry name" value="Cyt-b5"/>
    <property type="match status" value="1"/>
</dbReference>
<feature type="compositionally biased region" description="Polar residues" evidence="2">
    <location>
        <begin position="114"/>
        <end position="125"/>
    </location>
</feature>
<dbReference type="InterPro" id="IPR036400">
    <property type="entry name" value="Cyt_B5-like_heme/steroid_sf"/>
</dbReference>
<evidence type="ECO:0000256" key="1">
    <source>
        <dbReference type="ARBA" id="ARBA00038357"/>
    </source>
</evidence>
<dbReference type="STRING" id="70415.A0A5S6PZU7"/>
<feature type="region of interest" description="Disordered" evidence="2">
    <location>
        <begin position="102"/>
        <end position="125"/>
    </location>
</feature>
<dbReference type="FunFam" id="3.10.120.10:FF:000003">
    <property type="entry name" value="membrane-associated progesterone receptor component 1"/>
    <property type="match status" value="1"/>
</dbReference>
<proteinExistence type="inferred from homology"/>
<reference evidence="4" key="2">
    <citation type="submission" date="2014-03" db="EMBL/GenBank/DDBJ databases">
        <title>The whipworm genome and dual-species transcriptomics of an intimate host-pathogen interaction.</title>
        <authorList>
            <person name="Foth B.J."/>
            <person name="Tsai I.J."/>
            <person name="Reid A.J."/>
            <person name="Bancroft A.J."/>
            <person name="Nichol S."/>
            <person name="Tracey A."/>
            <person name="Holroyd N."/>
            <person name="Cotton J.A."/>
            <person name="Stanley E.J."/>
            <person name="Zarowiecki M."/>
            <person name="Liu J.Z."/>
            <person name="Huckvale T."/>
            <person name="Cooper P.J."/>
            <person name="Grencis R.K."/>
            <person name="Berriman M."/>
        </authorList>
    </citation>
    <scope>NUCLEOTIDE SEQUENCE [LARGE SCALE GENOMIC DNA]</scope>
    <source>
        <strain evidence="4">Edinburgh</strain>
    </source>
</reference>
<dbReference type="GO" id="GO:0016020">
    <property type="term" value="C:membrane"/>
    <property type="evidence" value="ECO:0007669"/>
    <property type="project" value="TreeGrafter"/>
</dbReference>
<keyword evidence="4" id="KW-1185">Reference proteome</keyword>
<protein>
    <submittedName>
        <fullName evidence="5 6">Cytochrome b5 heme-binding domain-containing protein</fullName>
    </submittedName>
</protein>
<dbReference type="Gene3D" id="3.10.120.10">
    <property type="entry name" value="Cytochrome b5-like heme/steroid binding domain"/>
    <property type="match status" value="1"/>
</dbReference>
<dbReference type="WBParaSite" id="TMUE_0000000414.1">
    <property type="protein sequence ID" value="TMUE_0000000414.1"/>
    <property type="gene ID" value="WBGene00296354"/>
</dbReference>
<evidence type="ECO:0000313" key="5">
    <source>
        <dbReference type="WBParaSite" id="TMUE_0000000414.1"/>
    </source>
</evidence>
<dbReference type="Proteomes" id="UP000046395">
    <property type="component" value="Unassembled WGS sequence"/>
</dbReference>
<evidence type="ECO:0000313" key="4">
    <source>
        <dbReference type="Proteomes" id="UP000046395"/>
    </source>
</evidence>
<sequence>MDLDELRKYDGTDCHVCLAVNGKVYDVTSKRQLYGPGGPYGLFAGRDASRCLAKFSTDASLLKNEHDDLSDLTSSEMNVLMEWAIQFEQLYPCVGRLLGPKDEPDVYTDDDESLPSSNEMDASTK</sequence>
<dbReference type="InterPro" id="IPR001199">
    <property type="entry name" value="Cyt_B5-like_heme/steroid-bd"/>
</dbReference>
<evidence type="ECO:0000259" key="3">
    <source>
        <dbReference type="SMART" id="SM01117"/>
    </source>
</evidence>
<accession>A0A5S6PZU7</accession>
<reference evidence="5 6" key="3">
    <citation type="submission" date="2019-12" db="UniProtKB">
        <authorList>
            <consortium name="WormBaseParasite"/>
        </authorList>
    </citation>
    <scope>IDENTIFICATION</scope>
</reference>
<dbReference type="InterPro" id="IPR050577">
    <property type="entry name" value="MAPR/NEUFC/NENF-like"/>
</dbReference>
<dbReference type="PANTHER" id="PTHR10281:SF106">
    <property type="entry name" value="IP06960P-RELATED"/>
    <property type="match status" value="1"/>
</dbReference>
<dbReference type="WBParaSite" id="TMUE_2000010664.1">
    <property type="protein sequence ID" value="TMUE_2000010664.1"/>
    <property type="gene ID" value="WBGene00292307"/>
</dbReference>
<dbReference type="AlphaFoldDB" id="A0A5S6PZU7"/>
<feature type="domain" description="Cytochrome b5 heme-binding" evidence="3">
    <location>
        <begin position="1"/>
        <end position="98"/>
    </location>
</feature>
<name>A0A5S6PZU7_TRIMR</name>
<organism evidence="4 5">
    <name type="scientific">Trichuris muris</name>
    <name type="common">Mouse whipworm</name>
    <dbReference type="NCBI Taxonomy" id="70415"/>
    <lineage>
        <taxon>Eukaryota</taxon>
        <taxon>Metazoa</taxon>
        <taxon>Ecdysozoa</taxon>
        <taxon>Nematoda</taxon>
        <taxon>Enoplea</taxon>
        <taxon>Dorylaimia</taxon>
        <taxon>Trichinellida</taxon>
        <taxon>Trichuridae</taxon>
        <taxon>Trichuris</taxon>
    </lineage>
</organism>
<reference evidence="4" key="1">
    <citation type="submission" date="2013-11" db="EMBL/GenBank/DDBJ databases">
        <authorList>
            <person name="Aslett M."/>
        </authorList>
    </citation>
    <scope>NUCLEOTIDE SEQUENCE [LARGE SCALE GENOMIC DNA]</scope>
    <source>
        <strain evidence="4">Edinburgh</strain>
    </source>
</reference>
<dbReference type="PANTHER" id="PTHR10281">
    <property type="entry name" value="MEMBRANE-ASSOCIATED PROGESTERONE RECEPTOR COMPONENT-RELATED"/>
    <property type="match status" value="1"/>
</dbReference>
<dbReference type="SUPFAM" id="SSF55856">
    <property type="entry name" value="Cytochrome b5-like heme/steroid binding domain"/>
    <property type="match status" value="1"/>
</dbReference>